<keyword evidence="6 15" id="KW-0812">Transmembrane</keyword>
<keyword evidence="8 16" id="KW-0732">Signal</keyword>
<dbReference type="PANTHER" id="PTHR46279">
    <property type="entry name" value="RING/U-BOX SUPERFAMILY PROTEIN"/>
    <property type="match status" value="1"/>
</dbReference>
<dbReference type="EMBL" id="NKXS01004429">
    <property type="protein sequence ID" value="PIN06413.1"/>
    <property type="molecule type" value="Genomic_DNA"/>
</dbReference>
<comment type="catalytic activity">
    <reaction evidence="1">
        <text>S-ubiquitinyl-[E2 ubiquitin-conjugating enzyme]-L-cysteine + [acceptor protein]-L-lysine = [E2 ubiquitin-conjugating enzyme]-L-cysteine + N(6)-ubiquitinyl-[acceptor protein]-L-lysine.</text>
        <dbReference type="EC" id="2.3.2.27"/>
    </reaction>
</comment>
<dbReference type="EC" id="2.3.2.27" evidence="4"/>
<feature type="transmembrane region" description="Helical" evidence="15">
    <location>
        <begin position="210"/>
        <end position="231"/>
    </location>
</feature>
<name>A0A2G9GMC2_9LAMI</name>
<evidence type="ECO:0000256" key="12">
    <source>
        <dbReference type="ARBA" id="ARBA00022989"/>
    </source>
</evidence>
<sequence length="263" mass="30041">MDVLIVLNLFFFLCVSPLVKASDANTTCKSANCSLFSPEIRFPFRLQNLQPHHCGLPQFNLFCRENRTMIHFPSYGDLVVKSISYDTRRLNLLDPRNCVHEVFLNLNLSLTPFSYYYVVERYKYINCSDKLAGSFEQVPCLSGSDHHVYVVASSFRLPGSCSFVKTVAVPFSYSRYLSESSFGLAFTWNSGLNEESDCETGQPEKYFKTFYGVSGIMVLVFIVGMLFHATISEYREELNEEKVIKDMSREGEIDQLLGEYQGI</sequence>
<protein>
    <recommendedName>
        <fullName evidence="4">RING-type E3 ubiquitin transferase</fullName>
        <ecNumber evidence="4">2.3.2.27</ecNumber>
    </recommendedName>
</protein>
<evidence type="ECO:0000256" key="13">
    <source>
        <dbReference type="ARBA" id="ARBA00023136"/>
    </source>
</evidence>
<feature type="chain" id="PRO_5013580646" description="RING-type E3 ubiquitin transferase" evidence="16">
    <location>
        <begin position="22"/>
        <end position="263"/>
    </location>
</feature>
<evidence type="ECO:0000313" key="18">
    <source>
        <dbReference type="EMBL" id="PIN06413.1"/>
    </source>
</evidence>
<evidence type="ECO:0000256" key="9">
    <source>
        <dbReference type="ARBA" id="ARBA00022771"/>
    </source>
</evidence>
<evidence type="ECO:0000256" key="6">
    <source>
        <dbReference type="ARBA" id="ARBA00022692"/>
    </source>
</evidence>
<evidence type="ECO:0000313" key="19">
    <source>
        <dbReference type="Proteomes" id="UP000231279"/>
    </source>
</evidence>
<proteinExistence type="inferred from homology"/>
<evidence type="ECO:0000256" key="8">
    <source>
        <dbReference type="ARBA" id="ARBA00022729"/>
    </source>
</evidence>
<dbReference type="Proteomes" id="UP000231279">
    <property type="component" value="Unassembled WGS sequence"/>
</dbReference>
<feature type="domain" description="Wall-associated receptor kinase galacturonan-binding" evidence="17">
    <location>
        <begin position="28"/>
        <end position="93"/>
    </location>
</feature>
<keyword evidence="10" id="KW-0833">Ubl conjugation pathway</keyword>
<dbReference type="OrthoDB" id="1641101at2759"/>
<keyword evidence="5" id="KW-0808">Transferase</keyword>
<dbReference type="GO" id="GO:0030247">
    <property type="term" value="F:polysaccharide binding"/>
    <property type="evidence" value="ECO:0007669"/>
    <property type="project" value="InterPro"/>
</dbReference>
<dbReference type="AlphaFoldDB" id="A0A2G9GMC2"/>
<accession>A0A2G9GMC2</accession>
<dbReference type="STRING" id="429701.A0A2G9GMC2"/>
<evidence type="ECO:0000256" key="7">
    <source>
        <dbReference type="ARBA" id="ARBA00022723"/>
    </source>
</evidence>
<organism evidence="18 19">
    <name type="scientific">Handroanthus impetiginosus</name>
    <dbReference type="NCBI Taxonomy" id="429701"/>
    <lineage>
        <taxon>Eukaryota</taxon>
        <taxon>Viridiplantae</taxon>
        <taxon>Streptophyta</taxon>
        <taxon>Embryophyta</taxon>
        <taxon>Tracheophyta</taxon>
        <taxon>Spermatophyta</taxon>
        <taxon>Magnoliopsida</taxon>
        <taxon>eudicotyledons</taxon>
        <taxon>Gunneridae</taxon>
        <taxon>Pentapetalae</taxon>
        <taxon>asterids</taxon>
        <taxon>lamiids</taxon>
        <taxon>Lamiales</taxon>
        <taxon>Bignoniaceae</taxon>
        <taxon>Crescentiina</taxon>
        <taxon>Tabebuia alliance</taxon>
        <taxon>Handroanthus</taxon>
    </lineage>
</organism>
<dbReference type="GO" id="GO:0008270">
    <property type="term" value="F:zinc ion binding"/>
    <property type="evidence" value="ECO:0007669"/>
    <property type="project" value="UniProtKB-KW"/>
</dbReference>
<evidence type="ECO:0000256" key="11">
    <source>
        <dbReference type="ARBA" id="ARBA00022833"/>
    </source>
</evidence>
<evidence type="ECO:0000256" key="1">
    <source>
        <dbReference type="ARBA" id="ARBA00000900"/>
    </source>
</evidence>
<reference evidence="19" key="1">
    <citation type="journal article" date="2018" name="Gigascience">
        <title>Genome assembly of the Pink Ipe (Handroanthus impetiginosus, Bignoniaceae), a highly valued, ecologically keystone Neotropical timber forest tree.</title>
        <authorList>
            <person name="Silva-Junior O.B."/>
            <person name="Grattapaglia D."/>
            <person name="Novaes E."/>
            <person name="Collevatti R.G."/>
        </authorList>
    </citation>
    <scope>NUCLEOTIDE SEQUENCE [LARGE SCALE GENOMIC DNA]</scope>
    <source>
        <strain evidence="19">cv. UFG-1</strain>
    </source>
</reference>
<dbReference type="GO" id="GO:0016020">
    <property type="term" value="C:membrane"/>
    <property type="evidence" value="ECO:0007669"/>
    <property type="project" value="UniProtKB-SubCell"/>
</dbReference>
<evidence type="ECO:0000256" key="15">
    <source>
        <dbReference type="SAM" id="Phobius"/>
    </source>
</evidence>
<feature type="signal peptide" evidence="16">
    <location>
        <begin position="1"/>
        <end position="21"/>
    </location>
</feature>
<keyword evidence="12 15" id="KW-1133">Transmembrane helix</keyword>
<keyword evidence="9" id="KW-0863">Zinc-finger</keyword>
<evidence type="ECO:0000256" key="16">
    <source>
        <dbReference type="SAM" id="SignalP"/>
    </source>
</evidence>
<comment type="similarity">
    <text evidence="14">Belongs to the RING-type zinc finger family. ATL subfamily.</text>
</comment>
<evidence type="ECO:0000256" key="4">
    <source>
        <dbReference type="ARBA" id="ARBA00012483"/>
    </source>
</evidence>
<evidence type="ECO:0000256" key="5">
    <source>
        <dbReference type="ARBA" id="ARBA00022679"/>
    </source>
</evidence>
<dbReference type="PANTHER" id="PTHR46279:SF12">
    <property type="entry name" value="RING-TYPE E3 UBIQUITIN TRANSFERASE"/>
    <property type="match status" value="1"/>
</dbReference>
<comment type="caution">
    <text evidence="18">The sequence shown here is derived from an EMBL/GenBank/DDBJ whole genome shotgun (WGS) entry which is preliminary data.</text>
</comment>
<gene>
    <name evidence="18" type="ORF">CDL12_21033</name>
</gene>
<keyword evidence="7" id="KW-0479">Metal-binding</keyword>
<keyword evidence="11" id="KW-0862">Zinc</keyword>
<evidence type="ECO:0000259" key="17">
    <source>
        <dbReference type="Pfam" id="PF13947"/>
    </source>
</evidence>
<dbReference type="Pfam" id="PF13947">
    <property type="entry name" value="GUB_WAK_bind"/>
    <property type="match status" value="1"/>
</dbReference>
<keyword evidence="19" id="KW-1185">Reference proteome</keyword>
<evidence type="ECO:0000256" key="10">
    <source>
        <dbReference type="ARBA" id="ARBA00022786"/>
    </source>
</evidence>
<dbReference type="InterPro" id="IPR025287">
    <property type="entry name" value="WAK_GUB"/>
</dbReference>
<evidence type="ECO:0000256" key="2">
    <source>
        <dbReference type="ARBA" id="ARBA00004167"/>
    </source>
</evidence>
<dbReference type="GO" id="GO:0061630">
    <property type="term" value="F:ubiquitin protein ligase activity"/>
    <property type="evidence" value="ECO:0007669"/>
    <property type="project" value="UniProtKB-EC"/>
</dbReference>
<keyword evidence="13 15" id="KW-0472">Membrane</keyword>
<evidence type="ECO:0000256" key="3">
    <source>
        <dbReference type="ARBA" id="ARBA00004906"/>
    </source>
</evidence>
<comment type="pathway">
    <text evidence="3">Protein modification; protein ubiquitination.</text>
</comment>
<comment type="subcellular location">
    <subcellularLocation>
        <location evidence="2">Membrane</location>
        <topology evidence="2">Single-pass membrane protein</topology>
    </subcellularLocation>
</comment>
<dbReference type="InterPro" id="IPR046948">
    <property type="entry name" value="ATL20-22-like"/>
</dbReference>
<evidence type="ECO:0000256" key="14">
    <source>
        <dbReference type="ARBA" id="ARBA00024209"/>
    </source>
</evidence>